<dbReference type="OrthoDB" id="4141971at2759"/>
<keyword evidence="3" id="KW-1185">Reference proteome</keyword>
<dbReference type="InterPro" id="IPR049492">
    <property type="entry name" value="BD-FAE-like_dom"/>
</dbReference>
<evidence type="ECO:0000259" key="1">
    <source>
        <dbReference type="Pfam" id="PF20434"/>
    </source>
</evidence>
<evidence type="ECO:0000313" key="3">
    <source>
        <dbReference type="Proteomes" id="UP000596276"/>
    </source>
</evidence>
<feature type="domain" description="BD-FAE-like" evidence="1">
    <location>
        <begin position="75"/>
        <end position="129"/>
    </location>
</feature>
<dbReference type="InterPro" id="IPR029058">
    <property type="entry name" value="AB_hydrolase_fold"/>
</dbReference>
<dbReference type="EMBL" id="CP044616">
    <property type="protein sequence ID" value="QRD93376.1"/>
    <property type="molecule type" value="Genomic_DNA"/>
</dbReference>
<dbReference type="SUPFAM" id="SSF53474">
    <property type="entry name" value="alpha/beta-Hydrolases"/>
    <property type="match status" value="1"/>
</dbReference>
<dbReference type="AlphaFoldDB" id="A0A7U2N0Q3"/>
<gene>
    <name evidence="2" type="ORF">F9C07_2237525</name>
</gene>
<dbReference type="Proteomes" id="UP000596276">
    <property type="component" value="Chromosome 8"/>
</dbReference>
<accession>A0A7U2N0Q3</accession>
<name>A0A7U2N0Q3_ASPFN</name>
<protein>
    <recommendedName>
        <fullName evidence="1">BD-FAE-like domain-containing protein</fullName>
    </recommendedName>
</protein>
<proteinExistence type="predicted"/>
<organism evidence="2 3">
    <name type="scientific">Aspergillus flavus (strain ATCC 200026 / FGSC A1120 / IAM 13836 / NRRL 3357 / JCM 12722 / SRRC 167)</name>
    <dbReference type="NCBI Taxonomy" id="332952"/>
    <lineage>
        <taxon>Eukaryota</taxon>
        <taxon>Fungi</taxon>
        <taxon>Dikarya</taxon>
        <taxon>Ascomycota</taxon>
        <taxon>Pezizomycotina</taxon>
        <taxon>Eurotiomycetes</taxon>
        <taxon>Eurotiomycetidae</taxon>
        <taxon>Eurotiales</taxon>
        <taxon>Aspergillaceae</taxon>
        <taxon>Aspergillus</taxon>
        <taxon>Aspergillus subgen. Circumdati</taxon>
    </lineage>
</organism>
<evidence type="ECO:0000313" key="2">
    <source>
        <dbReference type="EMBL" id="QRD93376.1"/>
    </source>
</evidence>
<sequence>MFGKWESTTQALGYEWENCEEAGGYQIGDRSANLSPLPSSSQALLMESFKQPPPPFPGAKTYVYKTIRDLKLEVDVFIPDNLPYKDTTTAVLFLHGGGWIGGDRTEYCRPLFDEFLAQQYVVASANYKTPTGVGLYIRPTRRHSRSIEMDA</sequence>
<dbReference type="Gene3D" id="3.40.50.1820">
    <property type="entry name" value="alpha/beta hydrolase"/>
    <property type="match status" value="1"/>
</dbReference>
<dbReference type="Pfam" id="PF20434">
    <property type="entry name" value="BD-FAE"/>
    <property type="match status" value="1"/>
</dbReference>
<dbReference type="VEuPathDB" id="FungiDB:AFLA_013032"/>
<reference evidence="3" key="1">
    <citation type="journal article" date="2021" name="G3 (Bethesda)">
        <title>Chromosome assembled and annotated genome sequence of Aspergillus flavus NRRL 3357.</title>
        <authorList>
            <person name="Skerker J.M."/>
            <person name="Pianalto K.M."/>
            <person name="Mondo S.J."/>
            <person name="Yang K."/>
            <person name="Arkin A.P."/>
            <person name="Keller N.P."/>
            <person name="Grigoriev I.V."/>
            <person name="Louise Glass N.L."/>
        </authorList>
    </citation>
    <scope>NUCLEOTIDE SEQUENCE [LARGE SCALE GENOMIC DNA]</scope>
    <source>
        <strain evidence="3">ATCC 200026 / FGSC A1120 / IAM 13836 / NRRL 3357 / JCM 12722 / SRRC 167</strain>
    </source>
</reference>
<dbReference type="VEuPathDB" id="FungiDB:F9C07_2237525"/>